<dbReference type="InterPro" id="IPR056552">
    <property type="entry name" value="Ribonucl_Kappa"/>
</dbReference>
<comment type="caution">
    <text evidence="6">The sequence shown here is derived from an EMBL/GenBank/DDBJ whole genome shotgun (WGS) entry which is preliminary data.</text>
</comment>
<keyword evidence="3 5" id="KW-1133">Transmembrane helix</keyword>
<organism evidence="6 7">
    <name type="scientific">Smittium simulii</name>
    <dbReference type="NCBI Taxonomy" id="133385"/>
    <lineage>
        <taxon>Eukaryota</taxon>
        <taxon>Fungi</taxon>
        <taxon>Fungi incertae sedis</taxon>
        <taxon>Zoopagomycota</taxon>
        <taxon>Kickxellomycotina</taxon>
        <taxon>Harpellomycetes</taxon>
        <taxon>Harpellales</taxon>
        <taxon>Legeriomycetaceae</taxon>
        <taxon>Smittium</taxon>
    </lineage>
</organism>
<keyword evidence="7" id="KW-1185">Reference proteome</keyword>
<evidence type="ECO:0000256" key="4">
    <source>
        <dbReference type="ARBA" id="ARBA00023136"/>
    </source>
</evidence>
<dbReference type="OrthoDB" id="67317at2759"/>
<gene>
    <name evidence="6" type="ORF">BB561_000798</name>
</gene>
<feature type="transmembrane region" description="Helical" evidence="5">
    <location>
        <begin position="52"/>
        <end position="76"/>
    </location>
</feature>
<dbReference type="AlphaFoldDB" id="A0A2T9YXI1"/>
<sequence length="108" mass="11787">MKLAFFSTFSAISFQVVALFGSVFLTVMGYLFKSKAEEFTGSTHDPIDTDAVGNACYSAALTLILALYTSVFSLLISGTETYFCSNTSRLQQTSIHRRTGLLCDISDI</sequence>
<keyword evidence="2 5" id="KW-0812">Transmembrane</keyword>
<evidence type="ECO:0000256" key="5">
    <source>
        <dbReference type="SAM" id="Phobius"/>
    </source>
</evidence>
<protein>
    <submittedName>
        <fullName evidence="6">Uncharacterized protein</fullName>
    </submittedName>
</protein>
<proteinExistence type="predicted"/>
<evidence type="ECO:0000313" key="7">
    <source>
        <dbReference type="Proteomes" id="UP000245383"/>
    </source>
</evidence>
<reference evidence="6 7" key="1">
    <citation type="journal article" date="2018" name="MBio">
        <title>Comparative Genomics Reveals the Core Gene Toolbox for the Fungus-Insect Symbiosis.</title>
        <authorList>
            <person name="Wang Y."/>
            <person name="Stata M."/>
            <person name="Wang W."/>
            <person name="Stajich J.E."/>
            <person name="White M.M."/>
            <person name="Moncalvo J.M."/>
        </authorList>
    </citation>
    <scope>NUCLEOTIDE SEQUENCE [LARGE SCALE GENOMIC DNA]</scope>
    <source>
        <strain evidence="6 7">SWE-8-4</strain>
    </source>
</reference>
<comment type="subcellular location">
    <subcellularLocation>
        <location evidence="1">Membrane</location>
    </subcellularLocation>
</comment>
<feature type="transmembrane region" description="Helical" evidence="5">
    <location>
        <begin position="12"/>
        <end position="32"/>
    </location>
</feature>
<dbReference type="Pfam" id="PF23489">
    <property type="entry name" value="V-ATPase_su_f"/>
    <property type="match status" value="1"/>
</dbReference>
<evidence type="ECO:0000256" key="1">
    <source>
        <dbReference type="ARBA" id="ARBA00004370"/>
    </source>
</evidence>
<dbReference type="GO" id="GO:0016020">
    <property type="term" value="C:membrane"/>
    <property type="evidence" value="ECO:0007669"/>
    <property type="project" value="UniProtKB-SubCell"/>
</dbReference>
<evidence type="ECO:0000256" key="2">
    <source>
        <dbReference type="ARBA" id="ARBA00022692"/>
    </source>
</evidence>
<dbReference type="EMBL" id="MBFR01000019">
    <property type="protein sequence ID" value="PVU97052.1"/>
    <property type="molecule type" value="Genomic_DNA"/>
</dbReference>
<keyword evidence="4 5" id="KW-0472">Membrane</keyword>
<evidence type="ECO:0000256" key="3">
    <source>
        <dbReference type="ARBA" id="ARBA00022989"/>
    </source>
</evidence>
<dbReference type="Proteomes" id="UP000245383">
    <property type="component" value="Unassembled WGS sequence"/>
</dbReference>
<evidence type="ECO:0000313" key="6">
    <source>
        <dbReference type="EMBL" id="PVU97052.1"/>
    </source>
</evidence>
<dbReference type="STRING" id="133385.A0A2T9YXI1"/>
<name>A0A2T9YXI1_9FUNG</name>
<accession>A0A2T9YXI1</accession>